<name>A0A7L9VQ61_LIMMU</name>
<protein>
    <submittedName>
        <fullName evidence="1">Uncharacterized protein</fullName>
    </submittedName>
</protein>
<reference evidence="1 2" key="1">
    <citation type="submission" date="2020-10" db="EMBL/GenBank/DDBJ databases">
        <title>Genome sequencing of Lactobacillus mucosae KCTC 21011.</title>
        <authorList>
            <person name="Kim J."/>
        </authorList>
    </citation>
    <scope>NUCLEOTIDE SEQUENCE [LARGE SCALE GENOMIC DNA]</scope>
    <source>
        <strain evidence="1 2">LM011</strain>
    </source>
</reference>
<evidence type="ECO:0000313" key="1">
    <source>
        <dbReference type="EMBL" id="QOL68888.1"/>
    </source>
</evidence>
<accession>A0A7L9VQ61</accession>
<dbReference type="RefSeq" id="WP_155519173.1">
    <property type="nucleotide sequence ID" value="NZ_CBCRVQ010000026.1"/>
</dbReference>
<evidence type="ECO:0000313" key="2">
    <source>
        <dbReference type="Proteomes" id="UP000593929"/>
    </source>
</evidence>
<sequence>MTVQIRLPTLGGRPAIIKLSKDYLNQLAKAPLTPGVFLLAPNSEIRGALLVDDDHRLLIWQNLRNCTQQHLEQSGKAIWFGLNQAWPSLYKTYENELLLPEHVLESHNSYNLEKQMLIAVRNGNDASYQHFFRPLTSSGDFGRVAKDQLRNQKNLLICHITLLTRQAIEGGLSPSEAFALSDQLCQQIEALQNIE</sequence>
<proteinExistence type="predicted"/>
<dbReference type="Proteomes" id="UP000593929">
    <property type="component" value="Chromosome"/>
</dbReference>
<organism evidence="1 2">
    <name type="scientific">Limosilactobacillus mucosae</name>
    <name type="common">Lactobacillus mucosae</name>
    <dbReference type="NCBI Taxonomy" id="97478"/>
    <lineage>
        <taxon>Bacteria</taxon>
        <taxon>Bacillati</taxon>
        <taxon>Bacillota</taxon>
        <taxon>Bacilli</taxon>
        <taxon>Lactobacillales</taxon>
        <taxon>Lactobacillaceae</taxon>
        <taxon>Limosilactobacillus</taxon>
    </lineage>
</organism>
<dbReference type="EMBL" id="CP062966">
    <property type="protein sequence ID" value="QOL68888.1"/>
    <property type="molecule type" value="Genomic_DNA"/>
</dbReference>
<dbReference type="AlphaFoldDB" id="A0A7L9VQ61"/>
<gene>
    <name evidence="1" type="ORF">LM011_05360</name>
</gene>